<proteinExistence type="predicted"/>
<sequence>MVQQRASFLSIKSAYLKAIWLSIALHLVLLFGLFAGEFTSVSKPKPTPTVQSSEPIKAVVIDTAKYEQAINKIKKQKTAQHDAEKKRLKAVEKRASDANKRRTREEARIKKLEKQRKKKEQEKIKADKAAKSSKAKAAKAEKIRKQKEQEKQVAEKAAAAARSKRLKEEAAAKKAEDLRLEKIAERKRQEIAAKEQAIQDAMLAEQMANEMASRNQARQKQVMTEVQRYSALITQTINRNMIKDRSTMANKSCKLAITLAPSGFVIDVKIGQGDKVVCDAANIAISRANILPVSKDPEVFKEMRKLAVTVTPEF</sequence>
<dbReference type="RefSeq" id="WP_231562007.1">
    <property type="nucleotide sequence ID" value="NZ_JQEC01000015.1"/>
</dbReference>
<protein>
    <submittedName>
        <fullName evidence="2">Protein TolA</fullName>
    </submittedName>
</protein>
<dbReference type="InterPro" id="IPR014161">
    <property type="entry name" value="Tol-Pal_TolA"/>
</dbReference>
<dbReference type="GO" id="GO:0043213">
    <property type="term" value="P:bacteriocin transport"/>
    <property type="evidence" value="ECO:0007669"/>
    <property type="project" value="InterPro"/>
</dbReference>
<name>A0A099KWN9_COLPS</name>
<feature type="compositionally biased region" description="Basic and acidic residues" evidence="1">
    <location>
        <begin position="138"/>
        <end position="154"/>
    </location>
</feature>
<evidence type="ECO:0000256" key="1">
    <source>
        <dbReference type="SAM" id="MobiDB-lite"/>
    </source>
</evidence>
<dbReference type="NCBIfam" id="TIGR02794">
    <property type="entry name" value="tolA_full"/>
    <property type="match status" value="1"/>
</dbReference>
<comment type="caution">
    <text evidence="2">The sequence shown here is derived from an EMBL/GenBank/DDBJ whole genome shotgun (WGS) entry which is preliminary data.</text>
</comment>
<feature type="compositionally biased region" description="Basic and acidic residues" evidence="1">
    <location>
        <begin position="119"/>
        <end position="130"/>
    </location>
</feature>
<evidence type="ECO:0000313" key="2">
    <source>
        <dbReference type="EMBL" id="KGJ95119.1"/>
    </source>
</evidence>
<dbReference type="GO" id="GO:0016020">
    <property type="term" value="C:membrane"/>
    <property type="evidence" value="ECO:0007669"/>
    <property type="project" value="InterPro"/>
</dbReference>
<dbReference type="PATRIC" id="fig|28229.3.peg.1507"/>
<dbReference type="EMBL" id="JQEC01000015">
    <property type="protein sequence ID" value="KGJ95119.1"/>
    <property type="molecule type" value="Genomic_DNA"/>
</dbReference>
<dbReference type="SUPFAM" id="SSF74653">
    <property type="entry name" value="TolA/TonB C-terminal domain"/>
    <property type="match status" value="1"/>
</dbReference>
<accession>A0A099KWN9</accession>
<gene>
    <name evidence="2" type="ORF">GAB14E_1901</name>
</gene>
<evidence type="ECO:0000313" key="3">
    <source>
        <dbReference type="Proteomes" id="UP000029868"/>
    </source>
</evidence>
<dbReference type="Pfam" id="PF06519">
    <property type="entry name" value="TolA"/>
    <property type="match status" value="1"/>
</dbReference>
<dbReference type="Gene3D" id="3.30.1150.10">
    <property type="match status" value="1"/>
</dbReference>
<dbReference type="AlphaFoldDB" id="A0A099KWN9"/>
<dbReference type="Proteomes" id="UP000029868">
    <property type="component" value="Unassembled WGS sequence"/>
</dbReference>
<organism evidence="2 3">
    <name type="scientific">Colwellia psychrerythraea</name>
    <name type="common">Vibrio psychroerythus</name>
    <dbReference type="NCBI Taxonomy" id="28229"/>
    <lineage>
        <taxon>Bacteria</taxon>
        <taxon>Pseudomonadati</taxon>
        <taxon>Pseudomonadota</taxon>
        <taxon>Gammaproteobacteria</taxon>
        <taxon>Alteromonadales</taxon>
        <taxon>Colwelliaceae</taxon>
        <taxon>Colwellia</taxon>
    </lineage>
</organism>
<feature type="region of interest" description="Disordered" evidence="1">
    <location>
        <begin position="77"/>
        <end position="157"/>
    </location>
</feature>
<reference evidence="2 3" key="1">
    <citation type="submission" date="2014-08" db="EMBL/GenBank/DDBJ databases">
        <title>Genomic and Phenotypic Diversity of Colwellia psychrerythraea strains from Disparate Marine Basins.</title>
        <authorList>
            <person name="Techtmann S.M."/>
            <person name="Stelling S.C."/>
            <person name="Utturkar S.M."/>
            <person name="Alshibli N."/>
            <person name="Harris A."/>
            <person name="Brown S.D."/>
            <person name="Hazen T.C."/>
        </authorList>
    </citation>
    <scope>NUCLEOTIDE SEQUENCE [LARGE SCALE GENOMIC DNA]</scope>
    <source>
        <strain evidence="2 3">GAB14E</strain>
    </source>
</reference>
<dbReference type="GO" id="GO:0019534">
    <property type="term" value="F:toxin transmembrane transporter activity"/>
    <property type="evidence" value="ECO:0007669"/>
    <property type="project" value="InterPro"/>
</dbReference>
<feature type="compositionally biased region" description="Basic and acidic residues" evidence="1">
    <location>
        <begin position="79"/>
        <end position="112"/>
    </location>
</feature>